<comment type="caution">
    <text evidence="7">The sequence shown here is derived from an EMBL/GenBank/DDBJ whole genome shotgun (WGS) entry which is preliminary data.</text>
</comment>
<organism evidence="7 8">
    <name type="scientific">Bacteroides fluxus YIT 12057</name>
    <dbReference type="NCBI Taxonomy" id="763034"/>
    <lineage>
        <taxon>Bacteria</taxon>
        <taxon>Pseudomonadati</taxon>
        <taxon>Bacteroidota</taxon>
        <taxon>Bacteroidia</taxon>
        <taxon>Bacteroidales</taxon>
        <taxon>Bacteroidaceae</taxon>
        <taxon>Bacteroides</taxon>
    </lineage>
</organism>
<dbReference type="InterPro" id="IPR013815">
    <property type="entry name" value="ATP_grasp_subdomain_1"/>
</dbReference>
<dbReference type="InterPro" id="IPR011761">
    <property type="entry name" value="ATP-grasp"/>
</dbReference>
<keyword evidence="3 5" id="KW-0067">ATP-binding</keyword>
<reference evidence="7 8" key="1">
    <citation type="submission" date="2011-02" db="EMBL/GenBank/DDBJ databases">
        <authorList>
            <person name="Weinstock G."/>
            <person name="Sodergren E."/>
            <person name="Clifton S."/>
            <person name="Fulton L."/>
            <person name="Fulton B."/>
            <person name="Courtney L."/>
            <person name="Fronick C."/>
            <person name="Harrison M."/>
            <person name="Strong C."/>
            <person name="Farmer C."/>
            <person name="Delahaunty K."/>
            <person name="Markovic C."/>
            <person name="Hall O."/>
            <person name="Minx P."/>
            <person name="Tomlinson C."/>
            <person name="Mitreva M."/>
            <person name="Hou S."/>
            <person name="Chen J."/>
            <person name="Wollam A."/>
            <person name="Pepin K.H."/>
            <person name="Johnson M."/>
            <person name="Bhonagiri V."/>
            <person name="Zhang X."/>
            <person name="Suruliraj S."/>
            <person name="Warren W."/>
            <person name="Chinwalla A."/>
            <person name="Mardis E.R."/>
            <person name="Wilson R.K."/>
        </authorList>
    </citation>
    <scope>NUCLEOTIDE SEQUENCE [LARGE SCALE GENOMIC DNA]</scope>
    <source>
        <strain evidence="7 8">YIT 12057</strain>
    </source>
</reference>
<dbReference type="AlphaFoldDB" id="F3PY21"/>
<dbReference type="Gene3D" id="3.40.50.20">
    <property type="match status" value="1"/>
</dbReference>
<dbReference type="SUPFAM" id="SSF56059">
    <property type="entry name" value="Glutathione synthetase ATP-binding domain-like"/>
    <property type="match status" value="1"/>
</dbReference>
<evidence type="ECO:0000256" key="1">
    <source>
        <dbReference type="ARBA" id="ARBA00022598"/>
    </source>
</evidence>
<keyword evidence="1" id="KW-0436">Ligase</keyword>
<proteinExistence type="predicted"/>
<evidence type="ECO:0000256" key="3">
    <source>
        <dbReference type="ARBA" id="ARBA00022840"/>
    </source>
</evidence>
<evidence type="ECO:0000259" key="6">
    <source>
        <dbReference type="PROSITE" id="PS50975"/>
    </source>
</evidence>
<dbReference type="GO" id="GO:0046872">
    <property type="term" value="F:metal ion binding"/>
    <property type="evidence" value="ECO:0007669"/>
    <property type="project" value="InterPro"/>
</dbReference>
<dbReference type="Pfam" id="PF07478">
    <property type="entry name" value="Dala_Dala_lig_C"/>
    <property type="match status" value="1"/>
</dbReference>
<dbReference type="PANTHER" id="PTHR43585">
    <property type="entry name" value="FUMIPYRROLE BIOSYNTHESIS PROTEIN C"/>
    <property type="match status" value="1"/>
</dbReference>
<dbReference type="GO" id="GO:0008716">
    <property type="term" value="F:D-alanine-D-alanine ligase activity"/>
    <property type="evidence" value="ECO:0007669"/>
    <property type="project" value="InterPro"/>
</dbReference>
<gene>
    <name evidence="7" type="ORF">HMPREF9446_03669</name>
</gene>
<evidence type="ECO:0000313" key="8">
    <source>
        <dbReference type="Proteomes" id="UP000003416"/>
    </source>
</evidence>
<keyword evidence="4" id="KW-0961">Cell wall biogenesis/degradation</keyword>
<dbReference type="InterPro" id="IPR011095">
    <property type="entry name" value="Dala_Dala_lig_C"/>
</dbReference>
<keyword evidence="8" id="KW-1185">Reference proteome</keyword>
<dbReference type="STRING" id="763034.HMPREF9446_03669"/>
<accession>F3PY21</accession>
<evidence type="ECO:0000313" key="7">
    <source>
        <dbReference type="EMBL" id="EGF50989.1"/>
    </source>
</evidence>
<keyword evidence="2 5" id="KW-0547">Nucleotide-binding</keyword>
<dbReference type="HOGENOM" id="CLU_029016_5_1_10"/>
<dbReference type="InterPro" id="IPR052032">
    <property type="entry name" value="ATP-dep_AA_Ligase"/>
</dbReference>
<dbReference type="Gene3D" id="3.30.1490.20">
    <property type="entry name" value="ATP-grasp fold, A domain"/>
    <property type="match status" value="1"/>
</dbReference>
<dbReference type="InterPro" id="IPR016185">
    <property type="entry name" value="PreATP-grasp_dom_sf"/>
</dbReference>
<dbReference type="GO" id="GO:0071555">
    <property type="term" value="P:cell wall organization"/>
    <property type="evidence" value="ECO:0007669"/>
    <property type="project" value="UniProtKB-KW"/>
</dbReference>
<dbReference type="eggNOG" id="COG0027">
    <property type="taxonomic scope" value="Bacteria"/>
</dbReference>
<evidence type="ECO:0000256" key="4">
    <source>
        <dbReference type="ARBA" id="ARBA00023316"/>
    </source>
</evidence>
<dbReference type="PANTHER" id="PTHR43585:SF2">
    <property type="entry name" value="ATP-GRASP ENZYME FSQD"/>
    <property type="match status" value="1"/>
</dbReference>
<evidence type="ECO:0000256" key="5">
    <source>
        <dbReference type="PROSITE-ProRule" id="PRU00409"/>
    </source>
</evidence>
<protein>
    <recommendedName>
        <fullName evidence="6">ATP-grasp domain-containing protein</fullName>
    </recommendedName>
</protein>
<sequence>MKKILILGGTHFQIPAIKYAKSQGYHVITCDYLPDNPGHKLADEYYNISTTDKNAVLALARSLSVDGILCFASDPAAPTAAYVSEVLGLPGNTFDNICRFGEKHLWRQFLRENGFNVPKAIPYQRAEDIDVTDWRFPVMVKPVDSSGSKGITKVTSALDLESAFDYALSYSRLKIVLIEEFIERVGSQIGGDGFYGKDKLEFICYGEQVVDEKINGYVPCGMKFPALLSSSLEQRITHDIERAIGLSGLHDLSFNLEVMIDEAENIYLMEIGPRNGGNCIPEVIQYYTNVNLVAIAVEAALGNSMPVCPSNNTKCYAYYALHASKEGIYRGYELEKTFRLNIKNSYIFLKNGDKIGAFLGSNQTIGILLLEFDSRKEMDTFFDSPERYVSLYIE</sequence>
<dbReference type="RefSeq" id="WP_009126876.1">
    <property type="nucleotide sequence ID" value="NZ_GL882693.1"/>
</dbReference>
<dbReference type="Gene3D" id="3.30.470.20">
    <property type="entry name" value="ATP-grasp fold, B domain"/>
    <property type="match status" value="1"/>
</dbReference>
<evidence type="ECO:0000256" key="2">
    <source>
        <dbReference type="ARBA" id="ARBA00022741"/>
    </source>
</evidence>
<dbReference type="GeneID" id="86051018"/>
<dbReference type="PROSITE" id="PS50975">
    <property type="entry name" value="ATP_GRASP"/>
    <property type="match status" value="1"/>
</dbReference>
<dbReference type="EMBL" id="AFBN01000101">
    <property type="protein sequence ID" value="EGF50989.1"/>
    <property type="molecule type" value="Genomic_DNA"/>
</dbReference>
<name>F3PY21_9BACE</name>
<dbReference type="Proteomes" id="UP000003416">
    <property type="component" value="Unassembled WGS sequence"/>
</dbReference>
<dbReference type="SUPFAM" id="SSF52440">
    <property type="entry name" value="PreATP-grasp domain"/>
    <property type="match status" value="1"/>
</dbReference>
<dbReference type="GO" id="GO:0005524">
    <property type="term" value="F:ATP binding"/>
    <property type="evidence" value="ECO:0007669"/>
    <property type="project" value="UniProtKB-UniRule"/>
</dbReference>
<feature type="domain" description="ATP-grasp" evidence="6">
    <location>
        <begin position="107"/>
        <end position="301"/>
    </location>
</feature>